<dbReference type="AlphaFoldDB" id="A0A640KHX8"/>
<protein>
    <recommendedName>
        <fullName evidence="9">Vacuolar protein sorting-associated protein 54 N-terminal domain-containing protein</fullName>
    </recommendedName>
</protein>
<keyword evidence="3" id="KW-0175">Coiled coil</keyword>
<evidence type="ECO:0000259" key="5">
    <source>
        <dbReference type="Pfam" id="PF10474"/>
    </source>
</evidence>
<dbReference type="GO" id="GO:1990745">
    <property type="term" value="C:EARP complex"/>
    <property type="evidence" value="ECO:0007669"/>
    <property type="project" value="InterPro"/>
</dbReference>
<dbReference type="InterPro" id="IPR019514">
    <property type="entry name" value="Syndetin_C"/>
</dbReference>
<evidence type="ECO:0000256" key="1">
    <source>
        <dbReference type="ARBA" id="ARBA00022448"/>
    </source>
</evidence>
<dbReference type="GO" id="GO:0032456">
    <property type="term" value="P:endocytic recycling"/>
    <property type="evidence" value="ECO:0007669"/>
    <property type="project" value="InterPro"/>
</dbReference>
<reference evidence="7" key="1">
    <citation type="submission" date="2019-11" db="EMBL/GenBank/DDBJ databases">
        <title>Leishmania tarentolae CDS.</title>
        <authorList>
            <person name="Goto Y."/>
            <person name="Yamagishi J."/>
        </authorList>
    </citation>
    <scope>NUCLEOTIDE SEQUENCE [LARGE SCALE GENOMIC DNA]</scope>
    <source>
        <strain evidence="7">Parrot Tar II</strain>
    </source>
</reference>
<dbReference type="EMBL" id="BLBS01000033">
    <property type="protein sequence ID" value="GET89072.1"/>
    <property type="molecule type" value="Genomic_DNA"/>
</dbReference>
<dbReference type="OrthoDB" id="270484at2759"/>
<evidence type="ECO:0008006" key="9">
    <source>
        <dbReference type="Google" id="ProtNLM"/>
    </source>
</evidence>
<feature type="domain" description="Syndetin C-terminal" evidence="5">
    <location>
        <begin position="771"/>
        <end position="979"/>
    </location>
</feature>
<evidence type="ECO:0000256" key="4">
    <source>
        <dbReference type="SAM" id="MobiDB-lite"/>
    </source>
</evidence>
<gene>
    <name evidence="7" type="ORF">LtaPh_2423300</name>
</gene>
<dbReference type="InterPro" id="IPR040047">
    <property type="entry name" value="VPS50"/>
</dbReference>
<evidence type="ECO:0000256" key="2">
    <source>
        <dbReference type="ARBA" id="ARBA00022927"/>
    </source>
</evidence>
<dbReference type="Proteomes" id="UP000419144">
    <property type="component" value="Unassembled WGS sequence"/>
</dbReference>
<evidence type="ECO:0000256" key="3">
    <source>
        <dbReference type="ARBA" id="ARBA00023054"/>
    </source>
</evidence>
<feature type="compositionally biased region" description="Acidic residues" evidence="4">
    <location>
        <begin position="77"/>
        <end position="89"/>
    </location>
</feature>
<organism evidence="7 8">
    <name type="scientific">Leishmania tarentolae</name>
    <name type="common">Sauroleishmania tarentolae</name>
    <dbReference type="NCBI Taxonomy" id="5689"/>
    <lineage>
        <taxon>Eukaryota</taxon>
        <taxon>Discoba</taxon>
        <taxon>Euglenozoa</taxon>
        <taxon>Kinetoplastea</taxon>
        <taxon>Metakinetoplastina</taxon>
        <taxon>Trypanosomatida</taxon>
        <taxon>Trypanosomatidae</taxon>
        <taxon>Leishmaniinae</taxon>
        <taxon>Leishmania</taxon>
        <taxon>lizard Leishmania</taxon>
    </lineage>
</organism>
<dbReference type="VEuPathDB" id="TriTrypDB:LtaPh_2423300"/>
<feature type="region of interest" description="Disordered" evidence="4">
    <location>
        <begin position="72"/>
        <end position="91"/>
    </location>
</feature>
<evidence type="ECO:0000259" key="6">
    <source>
        <dbReference type="Pfam" id="PF10475"/>
    </source>
</evidence>
<accession>A0A640KHX8</accession>
<keyword evidence="2" id="KW-0653">Protein transport</keyword>
<comment type="caution">
    <text evidence="7">The sequence shown here is derived from an EMBL/GenBank/DDBJ whole genome shotgun (WGS) entry which is preliminary data.</text>
</comment>
<name>A0A640KHX8_LEITA</name>
<dbReference type="PANTHER" id="PTHR13258">
    <property type="entry name" value="SYNDETIN"/>
    <property type="match status" value="1"/>
</dbReference>
<dbReference type="InterPro" id="IPR019515">
    <property type="entry name" value="VPS54_N"/>
</dbReference>
<dbReference type="Pfam" id="PF10475">
    <property type="entry name" value="Vps54_N"/>
    <property type="match status" value="1"/>
</dbReference>
<keyword evidence="8" id="KW-1185">Reference proteome</keyword>
<dbReference type="GO" id="GO:0042147">
    <property type="term" value="P:retrograde transport, endosome to Golgi"/>
    <property type="evidence" value="ECO:0007669"/>
    <property type="project" value="InterPro"/>
</dbReference>
<evidence type="ECO:0000313" key="7">
    <source>
        <dbReference type="EMBL" id="GET89072.1"/>
    </source>
</evidence>
<proteinExistence type="predicted"/>
<dbReference type="Pfam" id="PF10474">
    <property type="entry name" value="Syndetin_C"/>
    <property type="match status" value="1"/>
</dbReference>
<dbReference type="GO" id="GO:0015031">
    <property type="term" value="P:protein transport"/>
    <property type="evidence" value="ECO:0007669"/>
    <property type="project" value="UniProtKB-KW"/>
</dbReference>
<sequence length="1013" mass="112265">MEDVTENLAAAWKEAMKGVKVGYRKTKSVLKQIPVERLKAISGSGGVMSHGDIRRFFQVKYGAEVHSVQGERVTADEASDVESSDEEPLTDAQVQEKVEKKFFDKSYDPVVFELEHMDGFAYTDDEAEGRMMREAAERKLLELRQKCNVVSTTLKRRVLAHQHSFVSGTEKIRDINDSLLMTSSDCKKARAAIRKSKAAVASQVALLAQQRTKENVEATIQLLEAMKVMCGKRTQLMNLISSGKVHEAAVFLRREGPIDMESSLAKIYSMKPVMAEWRMYRDNPKKLIDCIEMVLTDCLTNKFIVPRYRNVLEASKDLGCATKICTLVETLVWRTAIQILCKSLAEVSSVKSDDAPLADIAEGIHPDHLVLGVRQMAAKLMDFLYLYSTVVRLHEEESHTDSPYAGLHSRALQSIQNTGRMIGLDLVEKLTVILSSARLASIGPDHVLHLFVVVSMLTEAFRVLGLEKADQAAARTTIKAVLLRHMRMHFQTPKAHETLLFMAEDDWVVSSVSPPSLNMVKPLSPNNFKSYIKEVKRYLHQSTDEGSLAAGAMPFMENPFLTQKILEPADTTSLVQTQTFGAYWAEAKMGYAAAATGDPAASSSMMSNVRTGLEASPVSAPADIQSTTTLASSVDMPPSVLTSSAISVANAFLEYQARIAVRFPPLAADILGWCEELLCLYFYTVVDSFVSVSRSVSIEHQGDFSVTAQRVLGEVRAAGERAVGAVNGQYTPKDHARHLCGGSGASATPSRFPPIVWGRLSNEFTSAAQQFALGHRAVACQSVLSLIFFYEATIQTMGPLLPATTVQSYMVRCRALYEVAHEVLHVCIHRLCQAIFPMESVCKSIAKLKGGKEEVTVSSYVAQLVGGMKEINEQRVPMPTPALESVFLQRLIFAVQAVLVREYSKLSKKRTGDLFVMQLQVDVQFFQQQVASLFGKSSVVVPDYVLRLVKAGFFADDKAQCLQWVRSNHTLYNGADLVNWFGATDKLFTLQLEDLFSRELKHEDILPMDRFAL</sequence>
<evidence type="ECO:0000313" key="8">
    <source>
        <dbReference type="Proteomes" id="UP000419144"/>
    </source>
</evidence>
<dbReference type="GO" id="GO:0000149">
    <property type="term" value="F:SNARE binding"/>
    <property type="evidence" value="ECO:0007669"/>
    <property type="project" value="TreeGrafter"/>
</dbReference>
<feature type="domain" description="Vacuolar protein sorting-associated protein 54 N-terminal" evidence="6">
    <location>
        <begin position="96"/>
        <end position="388"/>
    </location>
</feature>
<keyword evidence="1" id="KW-0813">Transport</keyword>
<dbReference type="PANTHER" id="PTHR13258:SF0">
    <property type="entry name" value="SYNDETIN"/>
    <property type="match status" value="1"/>
</dbReference>
<dbReference type="GO" id="GO:0005829">
    <property type="term" value="C:cytosol"/>
    <property type="evidence" value="ECO:0007669"/>
    <property type="project" value="GOC"/>
</dbReference>